<dbReference type="PANTHER" id="PTHR37813:SF1">
    <property type="entry name" value="FELS-2 PROPHAGE PROTEIN"/>
    <property type="match status" value="1"/>
</dbReference>
<comment type="caution">
    <text evidence="5">The sequence shown here is derived from an EMBL/GenBank/DDBJ whole genome shotgun (WGS) entry which is preliminary data.</text>
</comment>
<gene>
    <name evidence="5" type="ORF">IOD40_09020</name>
</gene>
<accession>A0ABS0SDT4</accession>
<dbReference type="Pfam" id="PF10145">
    <property type="entry name" value="PhageMin_Tail"/>
    <property type="match status" value="1"/>
</dbReference>
<evidence type="ECO:0000313" key="5">
    <source>
        <dbReference type="EMBL" id="MBI1620800.1"/>
    </source>
</evidence>
<dbReference type="RefSeq" id="WP_198476190.1">
    <property type="nucleotide sequence ID" value="NZ_JADGMQ010000004.1"/>
</dbReference>
<dbReference type="NCBIfam" id="TIGR01760">
    <property type="entry name" value="tape_meas_TP901"/>
    <property type="match status" value="1"/>
</dbReference>
<keyword evidence="3" id="KW-0472">Membrane</keyword>
<evidence type="ECO:0000256" key="2">
    <source>
        <dbReference type="SAM" id="MobiDB-lite"/>
    </source>
</evidence>
<feature type="compositionally biased region" description="Basic and acidic residues" evidence="2">
    <location>
        <begin position="594"/>
        <end position="620"/>
    </location>
</feature>
<evidence type="ECO:0000256" key="1">
    <source>
        <dbReference type="ARBA" id="ARBA00022612"/>
    </source>
</evidence>
<dbReference type="InterPro" id="IPR010090">
    <property type="entry name" value="Phage_tape_meas"/>
</dbReference>
<dbReference type="Proteomes" id="UP000601789">
    <property type="component" value="Unassembled WGS sequence"/>
</dbReference>
<reference evidence="5 6" key="1">
    <citation type="submission" date="2020-10" db="EMBL/GenBank/DDBJ databases">
        <title>Aquamicrobium zhengzhouensis sp. nov., a exopolysaccharide producing bacterium isolated from farmland soil.</title>
        <authorList>
            <person name="Wang X."/>
        </authorList>
    </citation>
    <scope>NUCLEOTIDE SEQUENCE [LARGE SCALE GENOMIC DNA]</scope>
    <source>
        <strain evidence="6">cd-1</strain>
    </source>
</reference>
<name>A0ABS0SDT4_9HYPH</name>
<feature type="transmembrane region" description="Helical" evidence="3">
    <location>
        <begin position="493"/>
        <end position="517"/>
    </location>
</feature>
<evidence type="ECO:0000256" key="3">
    <source>
        <dbReference type="SAM" id="Phobius"/>
    </source>
</evidence>
<sequence>MATLQSQLVLSLRDQVSGRLGAMSKQLGMFQNRMGAMVLPFRGMIGQLALLGGGYLGATAGLSSTIGAAIKFEAAFKDIVKVVDASDEQFENMARTIKKMSTELPLTAVEISQLFAAAGESGVALEELKSFSEMAARVGIAFDMSAGEAGDSLAKLKAQLGLSVEETGLMADAINHLSNSMAARAPQITQYMLRVGKFAEMGGFHRDQVAGIGAAMIASGAQAETAGTAMMNVVRKMTTGDFAKKDQREAAAALGLHLPTLAKQMKKDAPKALKTVLKAIAKAPEEKQIALLSKFFGDEARAFAPLVGNLDLLDKALDSVADRTKYAGSAFREFVARADTVENALKLLRNRIAYQFEGIGARWLPSIKEATSAIGEVLDSLGDRVSIFDKLEVGAKGFMQGLGYDGSIKSMIADLGDLLFGKVDPSEGADRLGQLFVKMERWGKTVREFNDAVRDSSVAQFLGEIAGQGFKLFLAAAGFTMLAGALRKVAKAMLLLSGASAAIAIIKSLAGIGGAMLKMPSLPGGGKAGKTGSNAPTGKGGAPGTGGVFALLRQFAARIPHLLVAGGTAYGAHRFVKETTRDNAAGDAQSATHRRAERDSMSAYDRQRSEIEDMHEDRRGAKALRTGQAQPAVGFWNAPAGQALKGVWDSIKAWESGLADRTGLKVNTGQPEDLRSDLHSLRDAIHQPSGTQKVEVVNQQPPNIHLGGITVYATTNASPQDIATATAARVSAALESQFSNAHLA</sequence>
<feature type="domain" description="Phage tail tape measure protein" evidence="4">
    <location>
        <begin position="96"/>
        <end position="297"/>
    </location>
</feature>
<keyword evidence="6" id="KW-1185">Reference proteome</keyword>
<organism evidence="5 6">
    <name type="scientific">Aquamicrobium zhengzhouense</name>
    <dbReference type="NCBI Taxonomy" id="2781738"/>
    <lineage>
        <taxon>Bacteria</taxon>
        <taxon>Pseudomonadati</taxon>
        <taxon>Pseudomonadota</taxon>
        <taxon>Alphaproteobacteria</taxon>
        <taxon>Hyphomicrobiales</taxon>
        <taxon>Phyllobacteriaceae</taxon>
        <taxon>Aquamicrobium</taxon>
    </lineage>
</organism>
<protein>
    <submittedName>
        <fullName evidence="5">Phage tail tape measure protein</fullName>
    </submittedName>
</protein>
<feature type="region of interest" description="Disordered" evidence="2">
    <location>
        <begin position="581"/>
        <end position="627"/>
    </location>
</feature>
<evidence type="ECO:0000259" key="4">
    <source>
        <dbReference type="Pfam" id="PF10145"/>
    </source>
</evidence>
<proteinExistence type="predicted"/>
<feature type="transmembrane region" description="Helical" evidence="3">
    <location>
        <begin position="465"/>
        <end position="486"/>
    </location>
</feature>
<dbReference type="EMBL" id="JADGMQ010000004">
    <property type="protein sequence ID" value="MBI1620800.1"/>
    <property type="molecule type" value="Genomic_DNA"/>
</dbReference>
<evidence type="ECO:0000313" key="6">
    <source>
        <dbReference type="Proteomes" id="UP000601789"/>
    </source>
</evidence>
<keyword evidence="3" id="KW-0812">Transmembrane</keyword>
<keyword evidence="1" id="KW-1188">Viral release from host cell</keyword>
<dbReference type="PANTHER" id="PTHR37813">
    <property type="entry name" value="FELS-2 PROPHAGE PROTEIN"/>
    <property type="match status" value="1"/>
</dbReference>
<keyword evidence="3" id="KW-1133">Transmembrane helix</keyword>